<proteinExistence type="predicted"/>
<protein>
    <submittedName>
        <fullName evidence="3">Response regulator transcription factor</fullName>
    </submittedName>
</protein>
<evidence type="ECO:0000313" key="3">
    <source>
        <dbReference type="EMBL" id="MEL0612816.1"/>
    </source>
</evidence>
<dbReference type="Gene3D" id="3.40.50.2300">
    <property type="match status" value="1"/>
</dbReference>
<dbReference type="InterPro" id="IPR000792">
    <property type="entry name" value="Tscrpt_reg_LuxR_C"/>
</dbReference>
<dbReference type="Pfam" id="PF00196">
    <property type="entry name" value="GerE"/>
    <property type="match status" value="1"/>
</dbReference>
<organism evidence="3 4">
    <name type="scientific">Marinomonas arenicola</name>
    <dbReference type="NCBI Taxonomy" id="569601"/>
    <lineage>
        <taxon>Bacteria</taxon>
        <taxon>Pseudomonadati</taxon>
        <taxon>Pseudomonadota</taxon>
        <taxon>Gammaproteobacteria</taxon>
        <taxon>Oceanospirillales</taxon>
        <taxon>Oceanospirillaceae</taxon>
        <taxon>Marinomonas</taxon>
    </lineage>
</organism>
<evidence type="ECO:0000313" key="4">
    <source>
        <dbReference type="Proteomes" id="UP001379949"/>
    </source>
</evidence>
<evidence type="ECO:0000259" key="2">
    <source>
        <dbReference type="PROSITE" id="PS50043"/>
    </source>
</evidence>
<dbReference type="SUPFAM" id="SSF46894">
    <property type="entry name" value="C-terminal effector domain of the bipartite response regulators"/>
    <property type="match status" value="1"/>
</dbReference>
<dbReference type="InterPro" id="IPR016032">
    <property type="entry name" value="Sig_transdc_resp-reg_C-effctor"/>
</dbReference>
<keyword evidence="1" id="KW-0238">DNA-binding</keyword>
<dbReference type="InterPro" id="IPR039420">
    <property type="entry name" value="WalR-like"/>
</dbReference>
<dbReference type="PANTHER" id="PTHR43214:SF43">
    <property type="entry name" value="TWO-COMPONENT RESPONSE REGULATOR"/>
    <property type="match status" value="1"/>
</dbReference>
<evidence type="ECO:0000256" key="1">
    <source>
        <dbReference type="ARBA" id="ARBA00023125"/>
    </source>
</evidence>
<dbReference type="PROSITE" id="PS00622">
    <property type="entry name" value="HTH_LUXR_1"/>
    <property type="match status" value="1"/>
</dbReference>
<sequence>MNILCWNTDDAVWNHWEKVVKKGTVLSRVLDMQEVQSHLDGKEESDFQYLFVFLEDENFSKKVEDVALLRRAYPSIKIVVFPNQPSQNAALRLLSLGVSGQCSPYIAKEQLALALSVIDAGEIWGGKQFIQNLIAQSLPQAQQVEDTELLMTLSEREQDVVRFIAHGLSNRQIAYEMDITERTVKSHLTAIFKKTQTKDRLSLALLVQGSSFTH</sequence>
<dbReference type="RefSeq" id="WP_341566731.1">
    <property type="nucleotide sequence ID" value="NZ_JBAKAR010000003.1"/>
</dbReference>
<gene>
    <name evidence="3" type="ORF">V6242_06635</name>
</gene>
<feature type="domain" description="HTH luxR-type" evidence="2">
    <location>
        <begin position="146"/>
        <end position="211"/>
    </location>
</feature>
<dbReference type="Proteomes" id="UP001379949">
    <property type="component" value="Unassembled WGS sequence"/>
</dbReference>
<dbReference type="SMART" id="SM00421">
    <property type="entry name" value="HTH_LUXR"/>
    <property type="match status" value="1"/>
</dbReference>
<name>A0ABU9G2V2_9GAMM</name>
<keyword evidence="4" id="KW-1185">Reference proteome</keyword>
<dbReference type="PROSITE" id="PS50043">
    <property type="entry name" value="HTH_LUXR_2"/>
    <property type="match status" value="1"/>
</dbReference>
<dbReference type="PRINTS" id="PR00038">
    <property type="entry name" value="HTHLUXR"/>
</dbReference>
<accession>A0ABU9G2V2</accession>
<dbReference type="PANTHER" id="PTHR43214">
    <property type="entry name" value="TWO-COMPONENT RESPONSE REGULATOR"/>
    <property type="match status" value="1"/>
</dbReference>
<dbReference type="CDD" id="cd06170">
    <property type="entry name" value="LuxR_C_like"/>
    <property type="match status" value="1"/>
</dbReference>
<reference evidence="3 4" key="1">
    <citation type="submission" date="2024-02" db="EMBL/GenBank/DDBJ databases">
        <title>Bacteria isolated from the canopy kelp, Nereocystis luetkeana.</title>
        <authorList>
            <person name="Pfister C.A."/>
            <person name="Younker I.T."/>
            <person name="Light S.H."/>
        </authorList>
    </citation>
    <scope>NUCLEOTIDE SEQUENCE [LARGE SCALE GENOMIC DNA]</scope>
    <source>
        <strain evidence="3 4">TI.4.07</strain>
    </source>
</reference>
<comment type="caution">
    <text evidence="3">The sequence shown here is derived from an EMBL/GenBank/DDBJ whole genome shotgun (WGS) entry which is preliminary data.</text>
</comment>
<dbReference type="EMBL" id="JBAKAR010000003">
    <property type="protein sequence ID" value="MEL0612816.1"/>
    <property type="molecule type" value="Genomic_DNA"/>
</dbReference>